<dbReference type="EMBL" id="JAKNSF020000002">
    <property type="protein sequence ID" value="KAK7741150.1"/>
    <property type="molecule type" value="Genomic_DNA"/>
</dbReference>
<keyword evidence="2" id="KW-1185">Reference proteome</keyword>
<name>A0ABR1PMZ7_DIAER</name>
<dbReference type="CDD" id="cd11296">
    <property type="entry name" value="O-FucT_like"/>
    <property type="match status" value="1"/>
</dbReference>
<evidence type="ECO:0000313" key="1">
    <source>
        <dbReference type="EMBL" id="KAK7741150.1"/>
    </source>
</evidence>
<evidence type="ECO:0000313" key="2">
    <source>
        <dbReference type="Proteomes" id="UP001430848"/>
    </source>
</evidence>
<comment type="caution">
    <text evidence="1">The sequence shown here is derived from an EMBL/GenBank/DDBJ whole genome shotgun (WGS) entry which is preliminary data.</text>
</comment>
<evidence type="ECO:0008006" key="3">
    <source>
        <dbReference type="Google" id="ProtNLM"/>
    </source>
</evidence>
<accession>A0ABR1PMZ7</accession>
<proteinExistence type="predicted"/>
<dbReference type="Proteomes" id="UP001430848">
    <property type="component" value="Unassembled WGS sequence"/>
</dbReference>
<protein>
    <recommendedName>
        <fullName evidence="3">Alternative oxidase</fullName>
    </recommendedName>
</protein>
<gene>
    <name evidence="1" type="ORF">SLS63_000703</name>
</gene>
<reference evidence="1 2" key="1">
    <citation type="submission" date="2024-02" db="EMBL/GenBank/DDBJ databases">
        <title>De novo assembly and annotation of 12 fungi associated with fruit tree decline syndrome in Ontario, Canada.</title>
        <authorList>
            <person name="Sulman M."/>
            <person name="Ellouze W."/>
            <person name="Ilyukhin E."/>
        </authorList>
    </citation>
    <scope>NUCLEOTIDE SEQUENCE [LARGE SCALE GENOMIC DNA]</scope>
    <source>
        <strain evidence="1 2">M169</strain>
    </source>
</reference>
<organism evidence="1 2">
    <name type="scientific">Diaporthe eres</name>
    <name type="common">Phomopsis oblonga</name>
    <dbReference type="NCBI Taxonomy" id="83184"/>
    <lineage>
        <taxon>Eukaryota</taxon>
        <taxon>Fungi</taxon>
        <taxon>Dikarya</taxon>
        <taxon>Ascomycota</taxon>
        <taxon>Pezizomycotina</taxon>
        <taxon>Sordariomycetes</taxon>
        <taxon>Sordariomycetidae</taxon>
        <taxon>Diaporthales</taxon>
        <taxon>Diaporthaceae</taxon>
        <taxon>Diaporthe</taxon>
        <taxon>Diaporthe eres species complex</taxon>
    </lineage>
</organism>
<sequence>MIRPKLLDAPRLVRIIKYLAPALLLFYFLSDLEEKQVRDRYAEVLRSFKDEKKLFVSDLLENEVDGRLDGAELARVCAGREWHPEDKALILTCSPMPGGVGEVKNGLLHCIRFAIEIGAQLVLPRITRRSPADISNLNGEQQAKGQPIDYMFSSEHLLTSLQSHCPQMRVYRSLDDLYDKPSLLKPLPVSMGMLTDDVAVLNGTYTSILAQPQNITRRFADFYERELPLEKRHYPVRVDLQQTVFTWPVHYDGEAFRRDFGRLLRVRDDVRLLAASGLWELAHRFGLQLDPRRGIAHNPAQDKNPRFVGAHLRTEKDTAPPPAREGEPQPVYDGIPLFPGYDAQATYFLDYLAASEVPGRVVYLSTGLHNDDGDVRRFTAKAAELGVTVVTKRDVLSAGEVAVLNNRLTWDQRSLVDYEIMLRAGFVLGIVESSFAWNLALRRGNAYGGGSNGVGAEYGGFMEVPSTEPGKPGVMMWQDRYSKLFGDSDRAGDGVGAFNLLSFRPPSQPMLKRIFNIDNKSPQGYVSSHAVRKRSV</sequence>